<dbReference type="FunFam" id="3.50.50.60:FF:000021">
    <property type="entry name" value="Ubiquinone biosynthesis monooxygenase COQ6"/>
    <property type="match status" value="1"/>
</dbReference>
<dbReference type="Proteomes" id="UP000197065">
    <property type="component" value="Unassembled WGS sequence"/>
</dbReference>
<dbReference type="InterPro" id="IPR010971">
    <property type="entry name" value="UbiH/COQ6"/>
</dbReference>
<evidence type="ECO:0000256" key="7">
    <source>
        <dbReference type="ARBA" id="ARBA00023033"/>
    </source>
</evidence>
<gene>
    <name evidence="9" type="ORF">SAMN07250955_104272</name>
</gene>
<dbReference type="PANTHER" id="PTHR43876:SF7">
    <property type="entry name" value="UBIQUINONE BIOSYNTHESIS MONOOXYGENASE COQ6, MITOCHONDRIAL"/>
    <property type="match status" value="1"/>
</dbReference>
<keyword evidence="7" id="KW-0503">Monooxygenase</keyword>
<evidence type="ECO:0000259" key="8">
    <source>
        <dbReference type="Pfam" id="PF01494"/>
    </source>
</evidence>
<evidence type="ECO:0000256" key="6">
    <source>
        <dbReference type="ARBA" id="ARBA00023002"/>
    </source>
</evidence>
<dbReference type="GO" id="GO:0071949">
    <property type="term" value="F:FAD binding"/>
    <property type="evidence" value="ECO:0007669"/>
    <property type="project" value="InterPro"/>
</dbReference>
<dbReference type="GO" id="GO:0016705">
    <property type="term" value="F:oxidoreductase activity, acting on paired donors, with incorporation or reduction of molecular oxygen"/>
    <property type="evidence" value="ECO:0007669"/>
    <property type="project" value="InterPro"/>
</dbReference>
<dbReference type="InterPro" id="IPR002938">
    <property type="entry name" value="FAD-bd"/>
</dbReference>
<sequence>MSAPISAPETADDVAETDVLIVGAGLTGLTLACALGNSKIRAILVERRAFSEILEPKADGRVTAVARSTQTMLDRLNVWRSMAPDAQRIDDIVVGETSWPSNVHYDHRDVGGEPLGWIVPNAMMRAALVARLRACPSIQVRESAAVTELGVDGGKAYVHLSNGKTIRSSVIAVCEGKSSATRELAGIGVTHWDYKQDGIVCTFVHERPHLNRAFERFYSDGPIATLPMTDDDDGRHRTSIVWALDRGRAKAIAALDDDQFEVEVMDRVGLHLGRMHLASRRWHYPLSLVWSKAYAAPRLMLVGDCARGIHPLAGQGWNVGARDVAAAAEVILDRMSLGLDPGDEMAIERYERWRRFDSLALVGITDGLNRLFNNDILPVKLARNLGLAAVQRTKPLKQLFVRHAMGLAGDLPDLMRS</sequence>
<dbReference type="PRINTS" id="PR00420">
    <property type="entry name" value="RNGMNOXGNASE"/>
</dbReference>
<dbReference type="GO" id="GO:0110142">
    <property type="term" value="C:ubiquinone biosynthesis complex"/>
    <property type="evidence" value="ECO:0007669"/>
    <property type="project" value="UniProtKB-ARBA"/>
</dbReference>
<comment type="pathway">
    <text evidence="2">Cofactor biosynthesis; ubiquinone biosynthesis.</text>
</comment>
<dbReference type="Gene3D" id="3.50.50.60">
    <property type="entry name" value="FAD/NAD(P)-binding domain"/>
    <property type="match status" value="2"/>
</dbReference>
<keyword evidence="6" id="KW-0560">Oxidoreductase</keyword>
<dbReference type="GO" id="GO:0004497">
    <property type="term" value="F:monooxygenase activity"/>
    <property type="evidence" value="ECO:0007669"/>
    <property type="project" value="UniProtKB-KW"/>
</dbReference>
<evidence type="ECO:0000256" key="5">
    <source>
        <dbReference type="ARBA" id="ARBA00022827"/>
    </source>
</evidence>
<dbReference type="InterPro" id="IPR036188">
    <property type="entry name" value="FAD/NAD-bd_sf"/>
</dbReference>
<name>A0A212R0E1_9PROT</name>
<evidence type="ECO:0000313" key="9">
    <source>
        <dbReference type="EMBL" id="SNB65468.1"/>
    </source>
</evidence>
<dbReference type="SUPFAM" id="SSF51905">
    <property type="entry name" value="FAD/NAD(P)-binding domain"/>
    <property type="match status" value="1"/>
</dbReference>
<evidence type="ECO:0000256" key="2">
    <source>
        <dbReference type="ARBA" id="ARBA00004749"/>
    </source>
</evidence>
<proteinExistence type="inferred from homology"/>
<evidence type="ECO:0000256" key="3">
    <source>
        <dbReference type="ARBA" id="ARBA00005349"/>
    </source>
</evidence>
<evidence type="ECO:0000256" key="4">
    <source>
        <dbReference type="ARBA" id="ARBA00022630"/>
    </source>
</evidence>
<evidence type="ECO:0000256" key="1">
    <source>
        <dbReference type="ARBA" id="ARBA00001974"/>
    </source>
</evidence>
<dbReference type="InterPro" id="IPR051205">
    <property type="entry name" value="UbiH/COQ6_monooxygenase"/>
</dbReference>
<dbReference type="OrthoDB" id="9796623at2"/>
<dbReference type="PANTHER" id="PTHR43876">
    <property type="entry name" value="UBIQUINONE BIOSYNTHESIS MONOOXYGENASE COQ6, MITOCHONDRIAL"/>
    <property type="match status" value="1"/>
</dbReference>
<dbReference type="NCBIfam" id="TIGR01988">
    <property type="entry name" value="Ubi-OHases"/>
    <property type="match status" value="1"/>
</dbReference>
<keyword evidence="10" id="KW-1185">Reference proteome</keyword>
<dbReference type="GO" id="GO:0006744">
    <property type="term" value="P:ubiquinone biosynthetic process"/>
    <property type="evidence" value="ECO:0007669"/>
    <property type="project" value="UniProtKB-UniPathway"/>
</dbReference>
<dbReference type="InterPro" id="IPR018168">
    <property type="entry name" value="Ubi_Hdrlase_CS"/>
</dbReference>
<accession>A0A212R0E1</accession>
<evidence type="ECO:0000313" key="10">
    <source>
        <dbReference type="Proteomes" id="UP000197065"/>
    </source>
</evidence>
<dbReference type="Pfam" id="PF01494">
    <property type="entry name" value="FAD_binding_3"/>
    <property type="match status" value="1"/>
</dbReference>
<feature type="domain" description="FAD-binding" evidence="8">
    <location>
        <begin position="16"/>
        <end position="329"/>
    </location>
</feature>
<dbReference type="PROSITE" id="PS01304">
    <property type="entry name" value="UBIH"/>
    <property type="match status" value="1"/>
</dbReference>
<dbReference type="AlphaFoldDB" id="A0A212R0E1"/>
<dbReference type="UniPathway" id="UPA00232"/>
<keyword evidence="4" id="KW-0285">Flavoprotein</keyword>
<comment type="similarity">
    <text evidence="3">Belongs to the UbiH/COQ6 family.</text>
</comment>
<comment type="cofactor">
    <cofactor evidence="1">
        <name>FAD</name>
        <dbReference type="ChEBI" id="CHEBI:57692"/>
    </cofactor>
</comment>
<reference evidence="9 10" key="1">
    <citation type="submission" date="2017-06" db="EMBL/GenBank/DDBJ databases">
        <authorList>
            <person name="Kim H.J."/>
            <person name="Triplett B.A."/>
        </authorList>
    </citation>
    <scope>NUCLEOTIDE SEQUENCE [LARGE SCALE GENOMIC DNA]</scope>
    <source>
        <strain evidence="9 10">B29T1</strain>
    </source>
</reference>
<dbReference type="EMBL" id="FYEH01000004">
    <property type="protein sequence ID" value="SNB65468.1"/>
    <property type="molecule type" value="Genomic_DNA"/>
</dbReference>
<protein>
    <submittedName>
        <fullName evidence="9">2-octaprenyl-6-methoxyphenol hydroxylase /2-octaprenyl-3-methyl-6-methoxy-1,4-benzoquinol hydroxylase</fullName>
    </submittedName>
</protein>
<dbReference type="RefSeq" id="WP_088560843.1">
    <property type="nucleotide sequence ID" value="NZ_FYEH01000004.1"/>
</dbReference>
<keyword evidence="5" id="KW-0274">FAD</keyword>
<organism evidence="9 10">
    <name type="scientific">Arboricoccus pini</name>
    <dbReference type="NCBI Taxonomy" id="1963835"/>
    <lineage>
        <taxon>Bacteria</taxon>
        <taxon>Pseudomonadati</taxon>
        <taxon>Pseudomonadota</taxon>
        <taxon>Alphaproteobacteria</taxon>
        <taxon>Geminicoccales</taxon>
        <taxon>Geminicoccaceae</taxon>
        <taxon>Arboricoccus</taxon>
    </lineage>
</organism>